<gene>
    <name evidence="9" type="ORF">SAMN04488518_109154</name>
</gene>
<evidence type="ECO:0000259" key="8">
    <source>
        <dbReference type="PROSITE" id="PS50249"/>
    </source>
</evidence>
<keyword evidence="3" id="KW-0378">Hydrolase</keyword>
<dbReference type="InterPro" id="IPR037518">
    <property type="entry name" value="MPN"/>
</dbReference>
<evidence type="ECO:0000313" key="9">
    <source>
        <dbReference type="EMBL" id="SFK80367.1"/>
    </source>
</evidence>
<dbReference type="InterPro" id="IPR020891">
    <property type="entry name" value="UPF0758_CS"/>
</dbReference>
<name>A0A1I4CJ93_9HYPH</name>
<dbReference type="Gene3D" id="3.40.140.10">
    <property type="entry name" value="Cytidine Deaminase, domain 2"/>
    <property type="match status" value="1"/>
</dbReference>
<dbReference type="SUPFAM" id="SSF47781">
    <property type="entry name" value="RuvA domain 2-like"/>
    <property type="match status" value="1"/>
</dbReference>
<evidence type="ECO:0000256" key="5">
    <source>
        <dbReference type="ARBA" id="ARBA00023049"/>
    </source>
</evidence>
<evidence type="ECO:0000256" key="3">
    <source>
        <dbReference type="ARBA" id="ARBA00022801"/>
    </source>
</evidence>
<evidence type="ECO:0000313" key="10">
    <source>
        <dbReference type="Proteomes" id="UP000199598"/>
    </source>
</evidence>
<dbReference type="NCBIfam" id="TIGR00608">
    <property type="entry name" value="radc"/>
    <property type="match status" value="1"/>
</dbReference>
<accession>A0A1I4CJ93</accession>
<sequence>MKQTSFGFHEVTPSPQEQAPAVPALQSHVPLGEPETLPVPPPAKQSKSPKPAAKHYHGHRARLRERFEETGLDGLQSYELLEMLLFSSIKQGDTKPLAKALLAQFGSFAQVLAAPKQRLEEVPGCGPRTASFLKEMQAASILYAKAQVVERDPLSSWSKVLEYVRAAMAHNDKEEFRILFLDKKNRLIADEVQQTGTVDHTPVYPREVTKRALELSACAIILVHNHPSGDPTPSRQDIEMTTKISNTLEPLGIVLHDHIIIAGSGHVSFRGLQLI</sequence>
<dbReference type="PANTHER" id="PTHR30471">
    <property type="entry name" value="DNA REPAIR PROTEIN RADC"/>
    <property type="match status" value="1"/>
</dbReference>
<evidence type="ECO:0000256" key="4">
    <source>
        <dbReference type="ARBA" id="ARBA00022833"/>
    </source>
</evidence>
<evidence type="ECO:0000256" key="1">
    <source>
        <dbReference type="ARBA" id="ARBA00022670"/>
    </source>
</evidence>
<dbReference type="Gene3D" id="1.10.150.20">
    <property type="entry name" value="5' to 3' exonuclease, C-terminal subdomain"/>
    <property type="match status" value="1"/>
</dbReference>
<dbReference type="PANTHER" id="PTHR30471:SF3">
    <property type="entry name" value="UPF0758 PROTEIN YEES-RELATED"/>
    <property type="match status" value="1"/>
</dbReference>
<dbReference type="Pfam" id="PF20582">
    <property type="entry name" value="UPF0758_N"/>
    <property type="match status" value="1"/>
</dbReference>
<keyword evidence="1" id="KW-0645">Protease</keyword>
<dbReference type="InterPro" id="IPR046778">
    <property type="entry name" value="UPF0758_N"/>
</dbReference>
<dbReference type="InterPro" id="IPR025657">
    <property type="entry name" value="RadC_JAB"/>
</dbReference>
<evidence type="ECO:0000256" key="6">
    <source>
        <dbReference type="RuleBase" id="RU003797"/>
    </source>
</evidence>
<dbReference type="InterPro" id="IPR010994">
    <property type="entry name" value="RuvA_2-like"/>
</dbReference>
<feature type="region of interest" description="Disordered" evidence="7">
    <location>
        <begin position="1"/>
        <end position="58"/>
    </location>
</feature>
<organism evidence="9 10">
    <name type="scientific">Pseudovibrio ascidiaceicola</name>
    <dbReference type="NCBI Taxonomy" id="285279"/>
    <lineage>
        <taxon>Bacteria</taxon>
        <taxon>Pseudomonadati</taxon>
        <taxon>Pseudomonadota</taxon>
        <taxon>Alphaproteobacteria</taxon>
        <taxon>Hyphomicrobiales</taxon>
        <taxon>Stappiaceae</taxon>
        <taxon>Pseudovibrio</taxon>
    </lineage>
</organism>
<dbReference type="RefSeq" id="WP_093521380.1">
    <property type="nucleotide sequence ID" value="NZ_FOSK01000009.1"/>
</dbReference>
<dbReference type="NCBIfam" id="NF000642">
    <property type="entry name" value="PRK00024.1"/>
    <property type="match status" value="1"/>
</dbReference>
<comment type="similarity">
    <text evidence="6">Belongs to the UPF0758 family.</text>
</comment>
<proteinExistence type="inferred from homology"/>
<dbReference type="PROSITE" id="PS50249">
    <property type="entry name" value="MPN"/>
    <property type="match status" value="1"/>
</dbReference>
<keyword evidence="5" id="KW-0482">Metalloprotease</keyword>
<dbReference type="InterPro" id="IPR001405">
    <property type="entry name" value="UPF0758"/>
</dbReference>
<keyword evidence="10" id="KW-1185">Reference proteome</keyword>
<dbReference type="PROSITE" id="PS01302">
    <property type="entry name" value="UPF0758"/>
    <property type="match status" value="1"/>
</dbReference>
<dbReference type="SUPFAM" id="SSF102712">
    <property type="entry name" value="JAB1/MPN domain"/>
    <property type="match status" value="1"/>
</dbReference>
<evidence type="ECO:0000256" key="7">
    <source>
        <dbReference type="SAM" id="MobiDB-lite"/>
    </source>
</evidence>
<dbReference type="Proteomes" id="UP000199598">
    <property type="component" value="Unassembled WGS sequence"/>
</dbReference>
<dbReference type="CDD" id="cd08071">
    <property type="entry name" value="MPN_DUF2466"/>
    <property type="match status" value="1"/>
</dbReference>
<reference evidence="9 10" key="1">
    <citation type="submission" date="2016-10" db="EMBL/GenBank/DDBJ databases">
        <authorList>
            <person name="Varghese N."/>
            <person name="Submissions S."/>
        </authorList>
    </citation>
    <scope>NUCLEOTIDE SEQUENCE [LARGE SCALE GENOMIC DNA]</scope>
    <source>
        <strain evidence="9 10">DSM 16392</strain>
    </source>
</reference>
<feature type="domain" description="MPN" evidence="8">
    <location>
        <begin position="153"/>
        <end position="275"/>
    </location>
</feature>
<comment type="caution">
    <text evidence="9">The sequence shown here is derived from an EMBL/GenBank/DDBJ whole genome shotgun (WGS) entry which is preliminary data.</text>
</comment>
<dbReference type="Pfam" id="PF04002">
    <property type="entry name" value="RadC"/>
    <property type="match status" value="1"/>
</dbReference>
<evidence type="ECO:0000256" key="2">
    <source>
        <dbReference type="ARBA" id="ARBA00022723"/>
    </source>
</evidence>
<keyword evidence="2" id="KW-0479">Metal-binding</keyword>
<dbReference type="EMBL" id="FOSK01000009">
    <property type="protein sequence ID" value="SFK80367.1"/>
    <property type="molecule type" value="Genomic_DNA"/>
</dbReference>
<keyword evidence="4" id="KW-0862">Zinc</keyword>
<protein>
    <submittedName>
        <fullName evidence="9">DNA repair protein RadC</fullName>
    </submittedName>
</protein>